<reference evidence="8" key="1">
    <citation type="submission" date="2022-07" db="EMBL/GenBank/DDBJ databases">
        <title>Chromosome-level genome of Muraenolepis orangiensis.</title>
        <authorList>
            <person name="Kim J."/>
        </authorList>
    </citation>
    <scope>NUCLEOTIDE SEQUENCE</scope>
    <source>
        <strain evidence="8">KU_S4_2022</strain>
        <tissue evidence="8">Muscle</tissue>
    </source>
</reference>
<feature type="region of interest" description="Disordered" evidence="7">
    <location>
        <begin position="117"/>
        <end position="144"/>
    </location>
</feature>
<sequence length="144" mass="15922">MPAGFFFGLSNPVGMSRRTCSYDENLDGPLNSPPPDVTINNLWKDPVIPQRRFKTIAEVDKDSKLPVFDVSAPVVPRSPAPVVRAKATSLMCSLMMKQTNESLQQFEHQARLTDGVYSPHKGLSAEETHSPRLTDGTLPVSHYN</sequence>
<dbReference type="InterPro" id="IPR026759">
    <property type="entry name" value="P33MONOX"/>
</dbReference>
<keyword evidence="5" id="KW-0521">NADP</keyword>
<evidence type="ECO:0000256" key="3">
    <source>
        <dbReference type="ARBA" id="ARBA00016432"/>
    </source>
</evidence>
<evidence type="ECO:0000313" key="8">
    <source>
        <dbReference type="EMBL" id="KAJ3587562.1"/>
    </source>
</evidence>
<evidence type="ECO:0000256" key="1">
    <source>
        <dbReference type="ARBA" id="ARBA00004496"/>
    </source>
</evidence>
<dbReference type="EMBL" id="JANIIK010000116">
    <property type="protein sequence ID" value="KAJ3587562.1"/>
    <property type="molecule type" value="Genomic_DNA"/>
</dbReference>
<keyword evidence="6" id="KW-0560">Oxidoreductase</keyword>
<proteinExistence type="inferred from homology"/>
<dbReference type="Pfam" id="PF15302">
    <property type="entry name" value="P33MONOX"/>
    <property type="match status" value="1"/>
</dbReference>
<name>A0A9Q0I5E9_9TELE</name>
<keyword evidence="4" id="KW-0963">Cytoplasm</keyword>
<evidence type="ECO:0000256" key="2">
    <source>
        <dbReference type="ARBA" id="ARBA00008758"/>
    </source>
</evidence>
<comment type="subcellular location">
    <subcellularLocation>
        <location evidence="1">Cytoplasm</location>
    </subcellularLocation>
</comment>
<comment type="caution">
    <text evidence="8">The sequence shown here is derived from an EMBL/GenBank/DDBJ whole genome shotgun (WGS) entry which is preliminary data.</text>
</comment>
<dbReference type="PANTHER" id="PTHR28342">
    <property type="entry name" value="MONOOXYGENASE P33MONOX-RELATED"/>
    <property type="match status" value="1"/>
</dbReference>
<comment type="similarity">
    <text evidence="2">Belongs to the P33MONOX family.</text>
</comment>
<feature type="compositionally biased region" description="Basic and acidic residues" evidence="7">
    <location>
        <begin position="123"/>
        <end position="132"/>
    </location>
</feature>
<organism evidence="8 9">
    <name type="scientific">Muraenolepis orangiensis</name>
    <name type="common">Patagonian moray cod</name>
    <dbReference type="NCBI Taxonomy" id="630683"/>
    <lineage>
        <taxon>Eukaryota</taxon>
        <taxon>Metazoa</taxon>
        <taxon>Chordata</taxon>
        <taxon>Craniata</taxon>
        <taxon>Vertebrata</taxon>
        <taxon>Euteleostomi</taxon>
        <taxon>Actinopterygii</taxon>
        <taxon>Neopterygii</taxon>
        <taxon>Teleostei</taxon>
        <taxon>Neoteleostei</taxon>
        <taxon>Acanthomorphata</taxon>
        <taxon>Zeiogadaria</taxon>
        <taxon>Gadariae</taxon>
        <taxon>Gadiformes</taxon>
        <taxon>Muraenolepidoidei</taxon>
        <taxon>Muraenolepididae</taxon>
        <taxon>Muraenolepis</taxon>
    </lineage>
</organism>
<dbReference type="GO" id="GO:0005737">
    <property type="term" value="C:cytoplasm"/>
    <property type="evidence" value="ECO:0007669"/>
    <property type="project" value="UniProtKB-SubCell"/>
</dbReference>
<accession>A0A9Q0I5E9</accession>
<evidence type="ECO:0000313" key="9">
    <source>
        <dbReference type="Proteomes" id="UP001148018"/>
    </source>
</evidence>
<keyword evidence="9" id="KW-1185">Reference proteome</keyword>
<dbReference type="AlphaFoldDB" id="A0A9Q0I5E9"/>
<dbReference type="PANTHER" id="PTHR28342:SF1">
    <property type="entry name" value="MONOOXYGENASE P33MONOX-RELATED"/>
    <property type="match status" value="1"/>
</dbReference>
<protein>
    <recommendedName>
        <fullName evidence="3">Putative monooxygenase p33MONOX</fullName>
    </recommendedName>
</protein>
<evidence type="ECO:0000256" key="6">
    <source>
        <dbReference type="ARBA" id="ARBA00023002"/>
    </source>
</evidence>
<dbReference type="GO" id="GO:0016491">
    <property type="term" value="F:oxidoreductase activity"/>
    <property type="evidence" value="ECO:0007669"/>
    <property type="project" value="UniProtKB-KW"/>
</dbReference>
<evidence type="ECO:0000256" key="4">
    <source>
        <dbReference type="ARBA" id="ARBA00022490"/>
    </source>
</evidence>
<evidence type="ECO:0000256" key="5">
    <source>
        <dbReference type="ARBA" id="ARBA00022857"/>
    </source>
</evidence>
<gene>
    <name evidence="8" type="ORF">NHX12_011159</name>
</gene>
<evidence type="ECO:0000256" key="7">
    <source>
        <dbReference type="SAM" id="MobiDB-lite"/>
    </source>
</evidence>
<dbReference type="Proteomes" id="UP001148018">
    <property type="component" value="Unassembled WGS sequence"/>
</dbReference>
<dbReference type="OrthoDB" id="8935954at2759"/>